<feature type="compositionally biased region" description="Pro residues" evidence="5">
    <location>
        <begin position="137"/>
        <end position="148"/>
    </location>
</feature>
<keyword evidence="4" id="KW-0862">Zinc</keyword>
<dbReference type="EMBL" id="VEPZ02000934">
    <property type="protein sequence ID" value="KAE8709724.1"/>
    <property type="molecule type" value="Genomic_DNA"/>
</dbReference>
<evidence type="ECO:0000256" key="1">
    <source>
        <dbReference type="ARBA" id="ARBA00022723"/>
    </source>
</evidence>
<feature type="compositionally biased region" description="Pro residues" evidence="5">
    <location>
        <begin position="48"/>
        <end position="62"/>
    </location>
</feature>
<dbReference type="SUPFAM" id="SSF57889">
    <property type="entry name" value="Cysteine-rich domain"/>
    <property type="match status" value="6"/>
</dbReference>
<evidence type="ECO:0000259" key="6">
    <source>
        <dbReference type="PROSITE" id="PS50081"/>
    </source>
</evidence>
<organism evidence="7 8">
    <name type="scientific">Hibiscus syriacus</name>
    <name type="common">Rose of Sharon</name>
    <dbReference type="NCBI Taxonomy" id="106335"/>
    <lineage>
        <taxon>Eukaryota</taxon>
        <taxon>Viridiplantae</taxon>
        <taxon>Streptophyta</taxon>
        <taxon>Embryophyta</taxon>
        <taxon>Tracheophyta</taxon>
        <taxon>Spermatophyta</taxon>
        <taxon>Magnoliopsida</taxon>
        <taxon>eudicotyledons</taxon>
        <taxon>Gunneridae</taxon>
        <taxon>Pentapetalae</taxon>
        <taxon>rosids</taxon>
        <taxon>malvids</taxon>
        <taxon>Malvales</taxon>
        <taxon>Malvaceae</taxon>
        <taxon>Malvoideae</taxon>
        <taxon>Hibiscus</taxon>
    </lineage>
</organism>
<evidence type="ECO:0000256" key="2">
    <source>
        <dbReference type="ARBA" id="ARBA00022737"/>
    </source>
</evidence>
<evidence type="ECO:0000313" key="8">
    <source>
        <dbReference type="Proteomes" id="UP000436088"/>
    </source>
</evidence>
<feature type="domain" description="Phorbol-ester/DAG-type" evidence="6">
    <location>
        <begin position="604"/>
        <end position="657"/>
    </location>
</feature>
<evidence type="ECO:0000256" key="4">
    <source>
        <dbReference type="ARBA" id="ARBA00022833"/>
    </source>
</evidence>
<dbReference type="SMART" id="SM00109">
    <property type="entry name" value="C1"/>
    <property type="match status" value="4"/>
</dbReference>
<dbReference type="PROSITE" id="PS50081">
    <property type="entry name" value="ZF_DAG_PE_2"/>
    <property type="match status" value="2"/>
</dbReference>
<protein>
    <recommendedName>
        <fullName evidence="6">Phorbol-ester/DAG-type domain-containing protein</fullName>
    </recommendedName>
</protein>
<feature type="region of interest" description="Disordered" evidence="5">
    <location>
        <begin position="129"/>
        <end position="150"/>
    </location>
</feature>
<dbReference type="AlphaFoldDB" id="A0A6A3AY56"/>
<comment type="caution">
    <text evidence="7">The sequence shown here is derived from an EMBL/GenBank/DDBJ whole genome shotgun (WGS) entry which is preliminary data.</text>
</comment>
<proteinExistence type="predicted"/>
<dbReference type="InterPro" id="IPR053192">
    <property type="entry name" value="Vacuole_Formation_Reg"/>
</dbReference>
<keyword evidence="8" id="KW-1185">Reference proteome</keyword>
<gene>
    <name evidence="7" type="ORF">F3Y22_tig00110328pilonHSYRG00233</name>
</gene>
<keyword evidence="3" id="KW-0863">Zinc-finger</keyword>
<keyword evidence="2" id="KW-0677">Repeat</keyword>
<evidence type="ECO:0000256" key="5">
    <source>
        <dbReference type="SAM" id="MobiDB-lite"/>
    </source>
</evidence>
<accession>A0A6A3AY56</accession>
<dbReference type="Pfam" id="PF03107">
    <property type="entry name" value="C1_2"/>
    <property type="match status" value="7"/>
</dbReference>
<dbReference type="InterPro" id="IPR004146">
    <property type="entry name" value="DC1"/>
</dbReference>
<feature type="region of interest" description="Disordered" evidence="5">
    <location>
        <begin position="39"/>
        <end position="62"/>
    </location>
</feature>
<reference evidence="7" key="1">
    <citation type="submission" date="2019-09" db="EMBL/GenBank/DDBJ databases">
        <title>Draft genome information of white flower Hibiscus syriacus.</title>
        <authorList>
            <person name="Kim Y.-M."/>
        </authorList>
    </citation>
    <scope>NUCLEOTIDE SEQUENCE [LARGE SCALE GENOMIC DNA]</scope>
    <source>
        <strain evidence="7">YM2019G1</strain>
    </source>
</reference>
<evidence type="ECO:0000313" key="7">
    <source>
        <dbReference type="EMBL" id="KAE8709724.1"/>
    </source>
</evidence>
<dbReference type="GO" id="GO:0008270">
    <property type="term" value="F:zinc ion binding"/>
    <property type="evidence" value="ECO:0007669"/>
    <property type="project" value="UniProtKB-KW"/>
</dbReference>
<evidence type="ECO:0000256" key="3">
    <source>
        <dbReference type="ARBA" id="ARBA00022771"/>
    </source>
</evidence>
<dbReference type="Gene3D" id="3.30.60.20">
    <property type="match status" value="1"/>
</dbReference>
<dbReference type="PANTHER" id="PTHR32410:SF217">
    <property type="entry name" value="C1 DOMAIN FAMILY PROTEIN, PUTATIVE-RELATED"/>
    <property type="match status" value="1"/>
</dbReference>
<keyword evidence="1" id="KW-0479">Metal-binding</keyword>
<dbReference type="InterPro" id="IPR046349">
    <property type="entry name" value="C1-like_sf"/>
</dbReference>
<dbReference type="SMART" id="SM00249">
    <property type="entry name" value="PHD"/>
    <property type="match status" value="6"/>
</dbReference>
<dbReference type="InterPro" id="IPR002219">
    <property type="entry name" value="PKC_DAG/PE"/>
</dbReference>
<feature type="domain" description="Phorbol-ester/DAG-type" evidence="6">
    <location>
        <begin position="723"/>
        <end position="773"/>
    </location>
</feature>
<dbReference type="InterPro" id="IPR001965">
    <property type="entry name" value="Znf_PHD"/>
</dbReference>
<dbReference type="Proteomes" id="UP000436088">
    <property type="component" value="Unassembled WGS sequence"/>
</dbReference>
<name>A0A6A3AY56_HIBSY</name>
<sequence>MQSSMEDDLQPLYFYGHPLVLNHHPNNISEKTHCSACGDPLFSTQTSTPPPLPTLPPPPPPVTTLHPPPVRINTFPPPSVRITTFHPPPPPLPTLHPPPPPLPMLPLPPNPPPPSDETYYYFFPTSREERDDEFDPTPLPPPIPSFDPPPRRRHFGRNTFSCEECDQFHLHESCAMAPVEFSHHPLHWEHPFLLLREDPGSSCDLCLESGKHFIYRCPSCDFSLDFKCALLSHGQKFLEFKYNLHRHPLLFIEDHRDVLKKFVCSACEEPLVDSVYVCIDCRFYVHEKCAELPNVINHPCHRLHPLVLSGNSTRFCKLCQAEHRGHFYRCSPCDLDIHVGCAWPHPVIEDKSRHEHPFNLFWRQGSFICDACGTEGNNLCYICSVCYLQVHKKCTSVPPVIKISRHNHCVFHKYLKQETMVGKEECRICHHEVKMEYGCYCCLREDCNYFAHVNCATEDTDLYYIVDSENLDKLDEEPIESAITCVIEWNENGDATKIIHFSHEHCLVLEDIIEEDDKHCDGCTLSILGSFYSCLGCNFLLHKSCAELPMKKHHWFDIHLLNLESNCIFTCDICLQQCCGFVYNCDECELSFCLKCATIPDTLDHPSHEHPLFWDSKYKGRCNICGLWVYNAYRCKSCKYAVHFECITLPDIVRHKCDKHFLKLCYRDKSNDPEQHFCDVCEEMRDPNDWFYHCFTCDTSVHRRCALGKYPFVKAGITYMHEGHSHPLRFVRKKYYYSRCVICGEFCYDLALECDICDYIVHWNCMSPFSSPLDTLQWEHYHRA</sequence>
<dbReference type="PANTHER" id="PTHR32410">
    <property type="entry name" value="CYSTEINE/HISTIDINE-RICH C1 DOMAIN FAMILY PROTEIN"/>
    <property type="match status" value="1"/>
</dbReference>